<sequence>MGRLFGTDGVRGVANADLTCETAYRLGQAGARVLASSVHRPTILVGRDTRISGEMLEAALVAGICSQGARPVLLGVLPTPGIAYLTRLYDADAGVVISASHNSVECNGIKFFDKTGCKLPDEVEDRIEALVNGDPAGNLPTGIAVGRPVRQINAQRQYIEFLKGTASCRLDGLHVVLDCANGAASQIAPRALEALGATVRAFYHEPDGTNINENCGSTHPVRLQELVCELGADAGLAFDGDADRLIAVDGRGQLVDGDKIMAICAAHLHRLGRLRRDTLVTTVMSNMGLEIALREKGISCVRTKVGDRYVLEKMLAEGYSLGGEQSGHIIFLEHNTTGDGIMTAIQLLCIMAEAKQPLAQLAQIMRALPQATVNARLPENKREAFAQDAEIAARIAALADKYSGKGRTLVRLSGTEPLARVMIEGPEQREIEADAYALARFIQERMA</sequence>
<name>A0A9D0YX75_9FIRM</name>
<evidence type="ECO:0000256" key="7">
    <source>
        <dbReference type="ARBA" id="ARBA00068193"/>
    </source>
</evidence>
<dbReference type="FunFam" id="3.40.120.10:FF:000001">
    <property type="entry name" value="Phosphoglucosamine mutase"/>
    <property type="match status" value="1"/>
</dbReference>
<accession>A0A9D0YX75</accession>
<evidence type="ECO:0000259" key="10">
    <source>
        <dbReference type="Pfam" id="PF02878"/>
    </source>
</evidence>
<dbReference type="Pfam" id="PF02880">
    <property type="entry name" value="PGM_PMM_III"/>
    <property type="match status" value="1"/>
</dbReference>
<dbReference type="SUPFAM" id="SSF53738">
    <property type="entry name" value="Phosphoglucomutase, first 3 domains"/>
    <property type="match status" value="3"/>
</dbReference>
<dbReference type="Pfam" id="PF02879">
    <property type="entry name" value="PGM_PMM_II"/>
    <property type="match status" value="1"/>
</dbReference>
<dbReference type="AlphaFoldDB" id="A0A9D0YX75"/>
<comment type="similarity">
    <text evidence="1 8">Belongs to the phosphohexose mutase family.</text>
</comment>
<comment type="function">
    <text evidence="8">Catalyzes the conversion of glucosamine-6-phosphate to glucosamine-1-phosphate.</text>
</comment>
<feature type="domain" description="Alpha-D-phosphohexomutase alpha/beta/alpha" evidence="10">
    <location>
        <begin position="3"/>
        <end position="132"/>
    </location>
</feature>
<dbReference type="GO" id="GO:0008966">
    <property type="term" value="F:phosphoglucosamine mutase activity"/>
    <property type="evidence" value="ECO:0007669"/>
    <property type="project" value="UniProtKB-UniRule"/>
</dbReference>
<feature type="domain" description="Alpha-D-phosphohexomutase C-terminal" evidence="9">
    <location>
        <begin position="373"/>
        <end position="432"/>
    </location>
</feature>
<dbReference type="InterPro" id="IPR005845">
    <property type="entry name" value="A-D-PHexomutase_a/b/a-II"/>
</dbReference>
<keyword evidence="4 8" id="KW-0460">Magnesium</keyword>
<dbReference type="InterPro" id="IPR016055">
    <property type="entry name" value="A-D-PHexomutase_a/b/a-I/II/III"/>
</dbReference>
<dbReference type="InterPro" id="IPR006352">
    <property type="entry name" value="GlmM_bact"/>
</dbReference>
<evidence type="ECO:0000256" key="8">
    <source>
        <dbReference type="HAMAP-Rule" id="MF_01554"/>
    </source>
</evidence>
<feature type="binding site" description="via phosphate group" evidence="8">
    <location>
        <position position="100"/>
    </location>
    <ligand>
        <name>Mg(2+)</name>
        <dbReference type="ChEBI" id="CHEBI:18420"/>
    </ligand>
</feature>
<dbReference type="InterPro" id="IPR005844">
    <property type="entry name" value="A-D-PHexomutase_a/b/a-I"/>
</dbReference>
<evidence type="ECO:0000256" key="4">
    <source>
        <dbReference type="ARBA" id="ARBA00022842"/>
    </source>
</evidence>
<feature type="binding site" evidence="8">
    <location>
        <position position="239"/>
    </location>
    <ligand>
        <name>Mg(2+)</name>
        <dbReference type="ChEBI" id="CHEBI:18420"/>
    </ligand>
</feature>
<gene>
    <name evidence="8" type="primary">glmM</name>
    <name evidence="13" type="ORF">IAA66_10030</name>
</gene>
<dbReference type="InterPro" id="IPR005843">
    <property type="entry name" value="A-D-PHexomutase_C"/>
</dbReference>
<feature type="binding site" evidence="8">
    <location>
        <position position="241"/>
    </location>
    <ligand>
        <name>Mg(2+)</name>
        <dbReference type="ChEBI" id="CHEBI:18420"/>
    </ligand>
</feature>
<evidence type="ECO:0000259" key="12">
    <source>
        <dbReference type="Pfam" id="PF02880"/>
    </source>
</evidence>
<dbReference type="SUPFAM" id="SSF55957">
    <property type="entry name" value="Phosphoglucomutase, C-terminal domain"/>
    <property type="match status" value="1"/>
</dbReference>
<feature type="binding site" evidence="8">
    <location>
        <position position="243"/>
    </location>
    <ligand>
        <name>Mg(2+)</name>
        <dbReference type="ChEBI" id="CHEBI:18420"/>
    </ligand>
</feature>
<dbReference type="Gene3D" id="3.40.120.10">
    <property type="entry name" value="Alpha-D-Glucose-1,6-Bisphosphate, subunit A, domain 3"/>
    <property type="match status" value="3"/>
</dbReference>
<feature type="domain" description="Alpha-D-phosphohexomutase alpha/beta/alpha" evidence="11">
    <location>
        <begin position="157"/>
        <end position="252"/>
    </location>
</feature>
<dbReference type="InterPro" id="IPR036900">
    <property type="entry name" value="A-D-PHexomutase_C_sf"/>
</dbReference>
<evidence type="ECO:0000259" key="11">
    <source>
        <dbReference type="Pfam" id="PF02879"/>
    </source>
</evidence>
<dbReference type="GO" id="GO:0004615">
    <property type="term" value="F:phosphomannomutase activity"/>
    <property type="evidence" value="ECO:0007669"/>
    <property type="project" value="TreeGrafter"/>
</dbReference>
<feature type="active site" description="Phosphoserine intermediate" evidence="8">
    <location>
        <position position="100"/>
    </location>
</feature>
<evidence type="ECO:0000256" key="1">
    <source>
        <dbReference type="ARBA" id="ARBA00010231"/>
    </source>
</evidence>
<dbReference type="PRINTS" id="PR00509">
    <property type="entry name" value="PGMPMM"/>
</dbReference>
<dbReference type="InterPro" id="IPR005846">
    <property type="entry name" value="A-D-PHexomutase_a/b/a-III"/>
</dbReference>
<dbReference type="HAMAP" id="MF_01554_B">
    <property type="entry name" value="GlmM_B"/>
    <property type="match status" value="1"/>
</dbReference>
<feature type="domain" description="Alpha-D-phosphohexomutase alpha/beta/alpha" evidence="12">
    <location>
        <begin position="256"/>
        <end position="365"/>
    </location>
</feature>
<feature type="modified residue" description="Phosphoserine" evidence="8">
    <location>
        <position position="100"/>
    </location>
</feature>
<dbReference type="Pfam" id="PF00408">
    <property type="entry name" value="PGM_PMM_IV"/>
    <property type="match status" value="1"/>
</dbReference>
<dbReference type="InterPro" id="IPR050060">
    <property type="entry name" value="Phosphoglucosamine_mutase"/>
</dbReference>
<evidence type="ECO:0000256" key="3">
    <source>
        <dbReference type="ARBA" id="ARBA00022723"/>
    </source>
</evidence>
<comment type="cofactor">
    <cofactor evidence="8">
        <name>Mg(2+)</name>
        <dbReference type="ChEBI" id="CHEBI:18420"/>
    </cofactor>
    <text evidence="8">Binds 1 Mg(2+) ion per subunit.</text>
</comment>
<dbReference type="Gene3D" id="3.30.310.50">
    <property type="entry name" value="Alpha-D-phosphohexomutase, C-terminal domain"/>
    <property type="match status" value="1"/>
</dbReference>
<reference evidence="13" key="1">
    <citation type="submission" date="2020-10" db="EMBL/GenBank/DDBJ databases">
        <authorList>
            <person name="Gilroy R."/>
        </authorList>
    </citation>
    <scope>NUCLEOTIDE SEQUENCE</scope>
    <source>
        <strain evidence="13">ChiHile30-977</strain>
    </source>
</reference>
<dbReference type="PANTHER" id="PTHR42946:SF1">
    <property type="entry name" value="PHOSPHOGLUCOMUTASE (ALPHA-D-GLUCOSE-1,6-BISPHOSPHATE-DEPENDENT)"/>
    <property type="match status" value="1"/>
</dbReference>
<evidence type="ECO:0000256" key="6">
    <source>
        <dbReference type="ARBA" id="ARBA00066330"/>
    </source>
</evidence>
<dbReference type="GO" id="GO:0009252">
    <property type="term" value="P:peptidoglycan biosynthetic process"/>
    <property type="evidence" value="ECO:0007669"/>
    <property type="project" value="TreeGrafter"/>
</dbReference>
<dbReference type="InterPro" id="IPR005841">
    <property type="entry name" value="Alpha-D-phosphohexomutase_SF"/>
</dbReference>
<dbReference type="GO" id="GO:0005975">
    <property type="term" value="P:carbohydrate metabolic process"/>
    <property type="evidence" value="ECO:0007669"/>
    <property type="project" value="InterPro"/>
</dbReference>
<comment type="caution">
    <text evidence="13">The sequence shown here is derived from an EMBL/GenBank/DDBJ whole genome shotgun (WGS) entry which is preliminary data.</text>
</comment>
<evidence type="ECO:0000256" key="5">
    <source>
        <dbReference type="ARBA" id="ARBA00023235"/>
    </source>
</evidence>
<dbReference type="PANTHER" id="PTHR42946">
    <property type="entry name" value="PHOSPHOHEXOSE MUTASE"/>
    <property type="match status" value="1"/>
</dbReference>
<dbReference type="CDD" id="cd05802">
    <property type="entry name" value="GlmM"/>
    <property type="match status" value="1"/>
</dbReference>
<evidence type="ECO:0000313" key="13">
    <source>
        <dbReference type="EMBL" id="HIQ63896.1"/>
    </source>
</evidence>
<dbReference type="GO" id="GO:0000287">
    <property type="term" value="F:magnesium ion binding"/>
    <property type="evidence" value="ECO:0007669"/>
    <property type="project" value="UniProtKB-UniRule"/>
</dbReference>
<evidence type="ECO:0000313" key="14">
    <source>
        <dbReference type="Proteomes" id="UP000886819"/>
    </source>
</evidence>
<dbReference type="Pfam" id="PF02878">
    <property type="entry name" value="PGM_PMM_I"/>
    <property type="match status" value="1"/>
</dbReference>
<proteinExistence type="inferred from homology"/>
<evidence type="ECO:0000259" key="9">
    <source>
        <dbReference type="Pfam" id="PF00408"/>
    </source>
</evidence>
<dbReference type="EMBL" id="DVFI01000138">
    <property type="protein sequence ID" value="HIQ63896.1"/>
    <property type="molecule type" value="Genomic_DNA"/>
</dbReference>
<dbReference type="GO" id="GO:0006048">
    <property type="term" value="P:UDP-N-acetylglucosamine biosynthetic process"/>
    <property type="evidence" value="ECO:0007669"/>
    <property type="project" value="TreeGrafter"/>
</dbReference>
<keyword evidence="3 8" id="KW-0479">Metal-binding</keyword>
<protein>
    <recommendedName>
        <fullName evidence="7 8">Phosphoglucosamine mutase</fullName>
        <ecNumber evidence="6 8">5.4.2.10</ecNumber>
    </recommendedName>
</protein>
<dbReference type="FunFam" id="3.40.120.10:FF:000002">
    <property type="entry name" value="Phosphoglucosamine mutase"/>
    <property type="match status" value="1"/>
</dbReference>
<evidence type="ECO:0000256" key="2">
    <source>
        <dbReference type="ARBA" id="ARBA00022553"/>
    </source>
</evidence>
<reference evidence="13" key="2">
    <citation type="journal article" date="2021" name="PeerJ">
        <title>Extensive microbial diversity within the chicken gut microbiome revealed by metagenomics and culture.</title>
        <authorList>
            <person name="Gilroy R."/>
            <person name="Ravi A."/>
            <person name="Getino M."/>
            <person name="Pursley I."/>
            <person name="Horton D.L."/>
            <person name="Alikhan N.F."/>
            <person name="Baker D."/>
            <person name="Gharbi K."/>
            <person name="Hall N."/>
            <person name="Watson M."/>
            <person name="Adriaenssens E.M."/>
            <person name="Foster-Nyarko E."/>
            <person name="Jarju S."/>
            <person name="Secka A."/>
            <person name="Antonio M."/>
            <person name="Oren A."/>
            <person name="Chaudhuri R.R."/>
            <person name="La Ragione R."/>
            <person name="Hildebrand F."/>
            <person name="Pallen M.J."/>
        </authorList>
    </citation>
    <scope>NUCLEOTIDE SEQUENCE</scope>
    <source>
        <strain evidence="13">ChiHile30-977</strain>
    </source>
</reference>
<keyword evidence="5 8" id="KW-0413">Isomerase</keyword>
<dbReference type="GO" id="GO:0005829">
    <property type="term" value="C:cytosol"/>
    <property type="evidence" value="ECO:0007669"/>
    <property type="project" value="TreeGrafter"/>
</dbReference>
<dbReference type="EC" id="5.4.2.10" evidence="6 8"/>
<comment type="PTM">
    <text evidence="8">Activated by phosphorylation.</text>
</comment>
<organism evidence="13 14">
    <name type="scientific">Candidatus Avichristensenella intestinipullorum</name>
    <dbReference type="NCBI Taxonomy" id="2840693"/>
    <lineage>
        <taxon>Bacteria</taxon>
        <taxon>Bacillati</taxon>
        <taxon>Bacillota</taxon>
        <taxon>Clostridia</taxon>
        <taxon>Candidatus Avichristensenella</taxon>
    </lineage>
</organism>
<dbReference type="Proteomes" id="UP000886819">
    <property type="component" value="Unassembled WGS sequence"/>
</dbReference>
<dbReference type="NCBIfam" id="NF008139">
    <property type="entry name" value="PRK10887.1"/>
    <property type="match status" value="1"/>
</dbReference>
<keyword evidence="2 8" id="KW-0597">Phosphoprotein</keyword>
<comment type="catalytic activity">
    <reaction evidence="8">
        <text>alpha-D-glucosamine 1-phosphate = D-glucosamine 6-phosphate</text>
        <dbReference type="Rhea" id="RHEA:23424"/>
        <dbReference type="ChEBI" id="CHEBI:58516"/>
        <dbReference type="ChEBI" id="CHEBI:58725"/>
        <dbReference type="EC" id="5.4.2.10"/>
    </reaction>
</comment>
<dbReference type="NCBIfam" id="TIGR01455">
    <property type="entry name" value="glmM"/>
    <property type="match status" value="1"/>
</dbReference>